<dbReference type="AlphaFoldDB" id="A0A1U9Z792"/>
<dbReference type="PANTHER" id="PTHR31528">
    <property type="entry name" value="4-AMINO-5-HYDROXYMETHYL-2-METHYLPYRIMIDINE PHOSPHATE SYNTHASE THI11-RELATED"/>
    <property type="match status" value="1"/>
</dbReference>
<evidence type="ECO:0000259" key="13">
    <source>
        <dbReference type="Pfam" id="PF09084"/>
    </source>
</evidence>
<comment type="pathway">
    <text evidence="2">Cofactor biosynthesis; thiamine diphosphate biosynthesis.</text>
</comment>
<keyword evidence="6" id="KW-0479">Metal-binding</keyword>
<keyword evidence="5" id="KW-0808">Transferase</keyword>
<evidence type="ECO:0000313" key="14">
    <source>
        <dbReference type="EMBL" id="AQZ53490.1"/>
    </source>
</evidence>
<keyword evidence="9" id="KW-0408">Iron</keyword>
<keyword evidence="15" id="KW-1185">Reference proteome</keyword>
<keyword evidence="12" id="KW-0732">Signal</keyword>
<name>A0A1U9Z792_9HYPH</name>
<evidence type="ECO:0000256" key="11">
    <source>
        <dbReference type="ARBA" id="ARBA00048179"/>
    </source>
</evidence>
<dbReference type="Pfam" id="PF09084">
    <property type="entry name" value="NMT1"/>
    <property type="match status" value="1"/>
</dbReference>
<dbReference type="STRING" id="1122214.Mame_04195"/>
<dbReference type="PROSITE" id="PS51318">
    <property type="entry name" value="TAT"/>
    <property type="match status" value="1"/>
</dbReference>
<evidence type="ECO:0000256" key="2">
    <source>
        <dbReference type="ARBA" id="ARBA00004948"/>
    </source>
</evidence>
<evidence type="ECO:0000256" key="12">
    <source>
        <dbReference type="SAM" id="SignalP"/>
    </source>
</evidence>
<evidence type="ECO:0000256" key="7">
    <source>
        <dbReference type="ARBA" id="ARBA00022898"/>
    </source>
</evidence>
<dbReference type="OrthoDB" id="5372616at2"/>
<feature type="signal peptide" evidence="12">
    <location>
        <begin position="1"/>
        <end position="38"/>
    </location>
</feature>
<dbReference type="RefSeq" id="WP_018064456.1">
    <property type="nucleotide sequence ID" value="NZ_AQWH01000007.1"/>
</dbReference>
<reference evidence="14 15" key="1">
    <citation type="submission" date="2017-03" db="EMBL/GenBank/DDBJ databases">
        <title>Foreign affairs: Plasmid Transfer between Roseobacters and Rhizobia.</title>
        <authorList>
            <person name="Bartling P."/>
            <person name="Bunk B."/>
            <person name="Overmann J."/>
            <person name="Brinkmann H."/>
            <person name="Petersen J."/>
        </authorList>
    </citation>
    <scope>NUCLEOTIDE SEQUENCE [LARGE SCALE GENOMIC DNA]</scope>
    <source>
        <strain evidence="14 15">MACL11</strain>
    </source>
</reference>
<protein>
    <recommendedName>
        <fullName evidence="10">Thiamine pyrimidine synthase</fullName>
    </recommendedName>
</protein>
<proteinExistence type="inferred from homology"/>
<sequence length="347" mass="37467" precursor="true">MPQFNSNGLSRRSLLKSMGAAAGLAGAGSLISFTPSRAADTFKVTMQLGWLASNGNLGEICANKLGYFAEEGLEFEIIPGGPNIDGVASVASGRANLGQVSSSPSLMLARAAGIPVKCIAAGYQQHPYTYFSLKEKPITKPEDMIGKKIGTQATGRILFRALLAKNNIPEDQVELVIIGSDMNPLMTGQVDAITGWKTNVKALEILGDQRVDMTLWDAGIKLYANPFYVTDSTLADHGDKVDAMIRAISRGWGFARENPETAVDYLVEAYPNFDKAAEMQAVPLVLDYSFNETTKEHGWGTMTTENWQDQIDIYKALDQFEGGAPTVDEVMTLSVLEATADTRPKLG</sequence>
<dbReference type="SUPFAM" id="SSF53850">
    <property type="entry name" value="Periplasmic binding protein-like II"/>
    <property type="match status" value="1"/>
</dbReference>
<keyword evidence="8" id="KW-0784">Thiamine biosynthesis</keyword>
<evidence type="ECO:0000256" key="3">
    <source>
        <dbReference type="ARBA" id="ARBA00009406"/>
    </source>
</evidence>
<accession>A0A1U9Z792</accession>
<dbReference type="GO" id="GO:0046872">
    <property type="term" value="F:metal ion binding"/>
    <property type="evidence" value="ECO:0007669"/>
    <property type="project" value="UniProtKB-KW"/>
</dbReference>
<dbReference type="KEGG" id="mmed:Mame_04195"/>
<comment type="similarity">
    <text evidence="3">Belongs to the NMT1/THI5 family.</text>
</comment>
<evidence type="ECO:0000256" key="6">
    <source>
        <dbReference type="ARBA" id="ARBA00022723"/>
    </source>
</evidence>
<dbReference type="PANTHER" id="PTHR31528:SF1">
    <property type="entry name" value="4-AMINO-5-HYDROXYMETHYL-2-METHYLPYRIMIDINE PHOSPHATE SYNTHASE THI11-RELATED"/>
    <property type="match status" value="1"/>
</dbReference>
<keyword evidence="7" id="KW-0663">Pyridoxal phosphate</keyword>
<evidence type="ECO:0000313" key="15">
    <source>
        <dbReference type="Proteomes" id="UP000191135"/>
    </source>
</evidence>
<dbReference type="InterPro" id="IPR006311">
    <property type="entry name" value="TAT_signal"/>
</dbReference>
<comment type="subunit">
    <text evidence="4">Homodimer.</text>
</comment>
<organism evidence="14 15">
    <name type="scientific">Martelella mediterranea DSM 17316</name>
    <dbReference type="NCBI Taxonomy" id="1122214"/>
    <lineage>
        <taxon>Bacteria</taxon>
        <taxon>Pseudomonadati</taxon>
        <taxon>Pseudomonadota</taxon>
        <taxon>Alphaproteobacteria</taxon>
        <taxon>Hyphomicrobiales</taxon>
        <taxon>Aurantimonadaceae</taxon>
        <taxon>Martelella</taxon>
    </lineage>
</organism>
<evidence type="ECO:0000256" key="4">
    <source>
        <dbReference type="ARBA" id="ARBA00011738"/>
    </source>
</evidence>
<feature type="chain" id="PRO_5010747599" description="Thiamine pyrimidine synthase" evidence="12">
    <location>
        <begin position="39"/>
        <end position="347"/>
    </location>
</feature>
<evidence type="ECO:0000256" key="10">
    <source>
        <dbReference type="ARBA" id="ARBA00033171"/>
    </source>
</evidence>
<dbReference type="GO" id="GO:0016740">
    <property type="term" value="F:transferase activity"/>
    <property type="evidence" value="ECO:0007669"/>
    <property type="project" value="UniProtKB-KW"/>
</dbReference>
<dbReference type="eggNOG" id="COG0715">
    <property type="taxonomic scope" value="Bacteria"/>
</dbReference>
<dbReference type="EMBL" id="CP020330">
    <property type="protein sequence ID" value="AQZ53490.1"/>
    <property type="molecule type" value="Genomic_DNA"/>
</dbReference>
<dbReference type="GO" id="GO:0009228">
    <property type="term" value="P:thiamine biosynthetic process"/>
    <property type="evidence" value="ECO:0007669"/>
    <property type="project" value="UniProtKB-KW"/>
</dbReference>
<evidence type="ECO:0000256" key="9">
    <source>
        <dbReference type="ARBA" id="ARBA00023004"/>
    </source>
</evidence>
<evidence type="ECO:0000256" key="5">
    <source>
        <dbReference type="ARBA" id="ARBA00022679"/>
    </source>
</evidence>
<feature type="domain" description="SsuA/THI5-like" evidence="13">
    <location>
        <begin position="58"/>
        <end position="262"/>
    </location>
</feature>
<gene>
    <name evidence="14" type="ORF">Mame_04195</name>
</gene>
<dbReference type="InterPro" id="IPR015168">
    <property type="entry name" value="SsuA/THI5"/>
</dbReference>
<evidence type="ECO:0000256" key="8">
    <source>
        <dbReference type="ARBA" id="ARBA00022977"/>
    </source>
</evidence>
<evidence type="ECO:0000256" key="1">
    <source>
        <dbReference type="ARBA" id="ARBA00003469"/>
    </source>
</evidence>
<comment type="function">
    <text evidence="1">Responsible for the formation of the pyrimidine heterocycle in the thiamine biosynthesis pathway. Catalyzes the formation of hydroxymethylpyrimidine phosphate (HMP-P) from histidine and pyridoxal phosphate (PLP). The protein uses PLP and the active site histidine to form HMP-P, generating an inactive enzyme. The enzyme can only undergo a single turnover, which suggests it is a suicide enzyme.</text>
</comment>
<dbReference type="Proteomes" id="UP000191135">
    <property type="component" value="Chromosome"/>
</dbReference>
<comment type="catalytic activity">
    <reaction evidence="11">
        <text>N(6)-(pyridoxal phosphate)-L-lysyl-[4-amino-5-hydroxymethyl-2-methylpyrimidine phosphate synthase] + L-histidyl-[4-amino-5-hydroxymethyl-2-methylpyrimidine phosphate synthase] + 2 Fe(3+) + 4 H2O = L-lysyl-[4-amino-5-hydroxymethyl-2-methylpyrimidine phosphate synthase] + (2S)-2-amino-5-hydroxy-4-oxopentanoyl-[4-amino-5-hydroxymethyl-2-methylpyrimidine phosphate synthase] + 4-amino-2-methyl-5-(phosphooxymethyl)pyrimidine + 3-oxopropanoate + 2 Fe(2+) + 2 H(+)</text>
        <dbReference type="Rhea" id="RHEA:65756"/>
        <dbReference type="Rhea" id="RHEA-COMP:16892"/>
        <dbReference type="Rhea" id="RHEA-COMP:16893"/>
        <dbReference type="Rhea" id="RHEA-COMP:16894"/>
        <dbReference type="Rhea" id="RHEA-COMP:16895"/>
        <dbReference type="ChEBI" id="CHEBI:15377"/>
        <dbReference type="ChEBI" id="CHEBI:15378"/>
        <dbReference type="ChEBI" id="CHEBI:29033"/>
        <dbReference type="ChEBI" id="CHEBI:29034"/>
        <dbReference type="ChEBI" id="CHEBI:29969"/>
        <dbReference type="ChEBI" id="CHEBI:29979"/>
        <dbReference type="ChEBI" id="CHEBI:33190"/>
        <dbReference type="ChEBI" id="CHEBI:58354"/>
        <dbReference type="ChEBI" id="CHEBI:143915"/>
        <dbReference type="ChEBI" id="CHEBI:157692"/>
    </reaction>
    <physiologicalReaction direction="left-to-right" evidence="11">
        <dbReference type="Rhea" id="RHEA:65757"/>
    </physiologicalReaction>
</comment>
<dbReference type="Gene3D" id="3.40.190.10">
    <property type="entry name" value="Periplasmic binding protein-like II"/>
    <property type="match status" value="2"/>
</dbReference>
<dbReference type="InterPro" id="IPR027939">
    <property type="entry name" value="NMT1/THI5"/>
</dbReference>